<proteinExistence type="predicted"/>
<name>A0A291RIK3_9NOCA</name>
<dbReference type="EMBL" id="CP023778">
    <property type="protein sequence ID" value="ATL67441.1"/>
    <property type="molecule type" value="Genomic_DNA"/>
</dbReference>
<accession>A0A291RIK3</accession>
<evidence type="ECO:0000313" key="3">
    <source>
        <dbReference type="Proteomes" id="UP000221961"/>
    </source>
</evidence>
<dbReference type="AlphaFoldDB" id="A0A291RIK3"/>
<feature type="domain" description="DinB-like" evidence="1">
    <location>
        <begin position="19"/>
        <end position="108"/>
    </location>
</feature>
<evidence type="ECO:0000259" key="1">
    <source>
        <dbReference type="Pfam" id="PF12867"/>
    </source>
</evidence>
<organism evidence="2 3">
    <name type="scientific">Nocardia terpenica</name>
    <dbReference type="NCBI Taxonomy" id="455432"/>
    <lineage>
        <taxon>Bacteria</taxon>
        <taxon>Bacillati</taxon>
        <taxon>Actinomycetota</taxon>
        <taxon>Actinomycetes</taxon>
        <taxon>Mycobacteriales</taxon>
        <taxon>Nocardiaceae</taxon>
        <taxon>Nocardia</taxon>
    </lineage>
</organism>
<dbReference type="SUPFAM" id="SSF109854">
    <property type="entry name" value="DinB/YfiT-like putative metalloenzymes"/>
    <property type="match status" value="1"/>
</dbReference>
<evidence type="ECO:0000313" key="2">
    <source>
        <dbReference type="EMBL" id="ATL67441.1"/>
    </source>
</evidence>
<dbReference type="InterPro" id="IPR017517">
    <property type="entry name" value="Maleyloyr_isom"/>
</dbReference>
<dbReference type="Pfam" id="PF12867">
    <property type="entry name" value="DinB_2"/>
    <property type="match status" value="1"/>
</dbReference>
<dbReference type="KEGG" id="ntp:CRH09_15775"/>
<sequence>MPMTTIRPHAEAPIDPTAYRAVRRGLADLVARLRDRADATVPATPGWTVREVIAHVVEISGKVASRTGGEPGVRGATPARASAEIADLLTTWDRVGATVDRMLPELPPLRARILMMDSLTHELDVRHAIGADLAAPQEHPAFTNAFELLVQGFSRGLTERALPALRLETESEYWIAGEGRPAATVRADRFDLYRSLAGRRTREQIASLSWSAEPRRWLPAFEWGPFHLPPHPTERPTGGLS</sequence>
<protein>
    <recommendedName>
        <fullName evidence="1">DinB-like domain-containing protein</fullName>
    </recommendedName>
</protein>
<dbReference type="NCBIfam" id="TIGR03083">
    <property type="entry name" value="maleylpyruvate isomerase family mycothiol-dependent enzyme"/>
    <property type="match status" value="1"/>
</dbReference>
<dbReference type="InterPro" id="IPR024775">
    <property type="entry name" value="DinB-like"/>
</dbReference>
<reference evidence="2 3" key="1">
    <citation type="submission" date="2017-10" db="EMBL/GenBank/DDBJ databases">
        <title>Comparative genomics between pathogenic Norcardia.</title>
        <authorList>
            <person name="Zeng L."/>
        </authorList>
    </citation>
    <scope>NUCLEOTIDE SEQUENCE [LARGE SCALE GENOMIC DNA]</scope>
    <source>
        <strain evidence="2 3">NC_YFY_NT001</strain>
    </source>
</reference>
<dbReference type="Proteomes" id="UP000221961">
    <property type="component" value="Chromosome"/>
</dbReference>
<dbReference type="InterPro" id="IPR034660">
    <property type="entry name" value="DinB/YfiT-like"/>
</dbReference>
<gene>
    <name evidence="2" type="ORF">CRH09_15775</name>
</gene>